<name>A0A517XV36_9BACT</name>
<dbReference type="AlphaFoldDB" id="A0A517XV36"/>
<evidence type="ECO:0000256" key="2">
    <source>
        <dbReference type="SAM" id="Phobius"/>
    </source>
</evidence>
<gene>
    <name evidence="3" type="ORF">ETAA1_33240</name>
</gene>
<proteinExistence type="predicted"/>
<dbReference type="PANTHER" id="PTHR30469:SF38">
    <property type="entry name" value="HLYD FAMILY SECRETION PROTEIN"/>
    <property type="match status" value="1"/>
</dbReference>
<dbReference type="Proteomes" id="UP000319576">
    <property type="component" value="Chromosome"/>
</dbReference>
<dbReference type="GO" id="GO:1990281">
    <property type="term" value="C:efflux pump complex"/>
    <property type="evidence" value="ECO:0007669"/>
    <property type="project" value="TreeGrafter"/>
</dbReference>
<dbReference type="Gene3D" id="2.40.30.170">
    <property type="match status" value="1"/>
</dbReference>
<sequence>MANPHADLGALTVTRSAVVPAIRLPRRWVSRVALPFALVGGFAGLVLWASWDVVSPPADVKVVPVRVQTGAAEVVVGRELFRANGWVEPLPRPTDVTVQTEGMYRVAEVLVYPGDRVEAGKELVRLDTARAALDVDAAGKRHAKRLAAARAARADVTKAGVAVTNAGATVGLAKAEGEADATAAAADAAKAGVAVKAAELTAEVEEELWRSKAAGSDVRLRQAKQAVELAKAERDAAAARLGKARTGAAVRVTQAELGIAAAEADRASLAARADEADQDAADAAVEVRRAELELARAKVVAPFAGVVMGLHVRPGRIVGGKDALAESKGAVVTLYDPARLQVRVEVPVAKFAMVRRGGPVEVEVEDVLPGRKLAGTIAYDAHLANVSRNSVPVTVELASTPPVELRPDMIAAVRFLAPPASGPAKAETARRLVVPRRLLVADGGGVRVWVLDPVAGRADLRAVELAPGEADRQTEAAEVVGGLNPTDKLIATGRDGLRPGARVRVVGEDR</sequence>
<keyword evidence="2" id="KW-0472">Membrane</keyword>
<evidence type="ECO:0000256" key="1">
    <source>
        <dbReference type="SAM" id="Coils"/>
    </source>
</evidence>
<feature type="coiled-coil region" evidence="1">
    <location>
        <begin position="220"/>
        <end position="293"/>
    </location>
</feature>
<keyword evidence="2" id="KW-1133">Transmembrane helix</keyword>
<dbReference type="PANTHER" id="PTHR30469">
    <property type="entry name" value="MULTIDRUG RESISTANCE PROTEIN MDTA"/>
    <property type="match status" value="1"/>
</dbReference>
<evidence type="ECO:0008006" key="5">
    <source>
        <dbReference type="Google" id="ProtNLM"/>
    </source>
</evidence>
<dbReference type="Gene3D" id="2.40.50.100">
    <property type="match status" value="1"/>
</dbReference>
<dbReference type="Gene3D" id="1.10.287.470">
    <property type="entry name" value="Helix hairpin bin"/>
    <property type="match status" value="1"/>
</dbReference>
<feature type="transmembrane region" description="Helical" evidence="2">
    <location>
        <begin position="32"/>
        <end position="51"/>
    </location>
</feature>
<dbReference type="EMBL" id="CP036273">
    <property type="protein sequence ID" value="QDU21357.1"/>
    <property type="molecule type" value="Genomic_DNA"/>
</dbReference>
<keyword evidence="4" id="KW-1185">Reference proteome</keyword>
<accession>A0A517XV36</accession>
<evidence type="ECO:0000313" key="4">
    <source>
        <dbReference type="Proteomes" id="UP000319576"/>
    </source>
</evidence>
<reference evidence="3 4" key="1">
    <citation type="submission" date="2019-02" db="EMBL/GenBank/DDBJ databases">
        <title>Deep-cultivation of Planctomycetes and their phenomic and genomic characterization uncovers novel biology.</title>
        <authorList>
            <person name="Wiegand S."/>
            <person name="Jogler M."/>
            <person name="Boedeker C."/>
            <person name="Pinto D."/>
            <person name="Vollmers J."/>
            <person name="Rivas-Marin E."/>
            <person name="Kohn T."/>
            <person name="Peeters S.H."/>
            <person name="Heuer A."/>
            <person name="Rast P."/>
            <person name="Oberbeckmann S."/>
            <person name="Bunk B."/>
            <person name="Jeske O."/>
            <person name="Meyerdierks A."/>
            <person name="Storesund J.E."/>
            <person name="Kallscheuer N."/>
            <person name="Luecker S."/>
            <person name="Lage O.M."/>
            <person name="Pohl T."/>
            <person name="Merkel B.J."/>
            <person name="Hornburger P."/>
            <person name="Mueller R.-W."/>
            <person name="Bruemmer F."/>
            <person name="Labrenz M."/>
            <person name="Spormann A.M."/>
            <person name="Op den Camp H."/>
            <person name="Overmann J."/>
            <person name="Amann R."/>
            <person name="Jetten M.S.M."/>
            <person name="Mascher T."/>
            <person name="Medema M.H."/>
            <person name="Devos D.P."/>
            <person name="Kaster A.-K."/>
            <person name="Ovreas L."/>
            <person name="Rohde M."/>
            <person name="Galperin M.Y."/>
            <person name="Jogler C."/>
        </authorList>
    </citation>
    <scope>NUCLEOTIDE SEQUENCE [LARGE SCALE GENOMIC DNA]</scope>
    <source>
        <strain evidence="3 4">ETA_A1</strain>
    </source>
</reference>
<dbReference type="RefSeq" id="WP_145240237.1">
    <property type="nucleotide sequence ID" value="NZ_CP036273.1"/>
</dbReference>
<keyword evidence="1" id="KW-0175">Coiled coil</keyword>
<dbReference type="KEGG" id="uli:ETAA1_33240"/>
<organism evidence="3 4">
    <name type="scientific">Urbifossiella limnaea</name>
    <dbReference type="NCBI Taxonomy" id="2528023"/>
    <lineage>
        <taxon>Bacteria</taxon>
        <taxon>Pseudomonadati</taxon>
        <taxon>Planctomycetota</taxon>
        <taxon>Planctomycetia</taxon>
        <taxon>Gemmatales</taxon>
        <taxon>Gemmataceae</taxon>
        <taxon>Urbifossiella</taxon>
    </lineage>
</organism>
<dbReference type="OrthoDB" id="234983at2"/>
<dbReference type="GO" id="GO:0015562">
    <property type="term" value="F:efflux transmembrane transporter activity"/>
    <property type="evidence" value="ECO:0007669"/>
    <property type="project" value="TreeGrafter"/>
</dbReference>
<dbReference type="Gene3D" id="2.40.420.20">
    <property type="match status" value="1"/>
</dbReference>
<dbReference type="SUPFAM" id="SSF111369">
    <property type="entry name" value="HlyD-like secretion proteins"/>
    <property type="match status" value="1"/>
</dbReference>
<keyword evidence="2" id="KW-0812">Transmembrane</keyword>
<evidence type="ECO:0000313" key="3">
    <source>
        <dbReference type="EMBL" id="QDU21357.1"/>
    </source>
</evidence>
<protein>
    <recommendedName>
        <fullName evidence="5">HlyD family efflux transporter periplasmic adaptor subunit</fullName>
    </recommendedName>
</protein>